<evidence type="ECO:0000313" key="1">
    <source>
        <dbReference type="EMBL" id="WCT56583.1"/>
    </source>
</evidence>
<keyword evidence="2" id="KW-1185">Reference proteome</keyword>
<organism evidence="1 2">
    <name type="scientific">Paenibacillus kyungheensis</name>
    <dbReference type="NCBI Taxonomy" id="1452732"/>
    <lineage>
        <taxon>Bacteria</taxon>
        <taxon>Bacillati</taxon>
        <taxon>Bacillota</taxon>
        <taxon>Bacilli</taxon>
        <taxon>Bacillales</taxon>
        <taxon>Paenibacillaceae</taxon>
        <taxon>Paenibacillus</taxon>
    </lineage>
</organism>
<reference evidence="1 2" key="1">
    <citation type="submission" date="2023-02" db="EMBL/GenBank/DDBJ databases">
        <title>Genome sequence of Paenibacillus kyungheensis KACC 18744.</title>
        <authorList>
            <person name="Kim S."/>
            <person name="Heo J."/>
            <person name="Kwon S.-W."/>
        </authorList>
    </citation>
    <scope>NUCLEOTIDE SEQUENCE [LARGE SCALE GENOMIC DNA]</scope>
    <source>
        <strain evidence="1 2">KACC 18744</strain>
    </source>
</reference>
<gene>
    <name evidence="1" type="ORF">PQ456_03405</name>
</gene>
<protein>
    <submittedName>
        <fullName evidence="1">Uncharacterized protein</fullName>
    </submittedName>
</protein>
<name>A0AAX3M415_9BACL</name>
<dbReference type="Proteomes" id="UP001220509">
    <property type="component" value="Chromosome"/>
</dbReference>
<dbReference type="KEGG" id="pka:PQ456_03405"/>
<evidence type="ECO:0000313" key="2">
    <source>
        <dbReference type="Proteomes" id="UP001220509"/>
    </source>
</evidence>
<accession>A0AAX3M415</accession>
<sequence>MDSTIWKDFINVLNNPLTTKDYINYYKIITSWIQSHRNNFKSETLSENRLNLLSKLNPDVYVVETPGFLLDNEKKRFEKNEPDNFDNFAMILGNRLWDMVTNRGKECPNCEGDEMRYLITKEENCSEIILECNSCGWTETLNGEKWRRGIIETLPANRKDLQRFNIVLN</sequence>
<proteinExistence type="predicted"/>
<dbReference type="EMBL" id="CP117416">
    <property type="protein sequence ID" value="WCT56583.1"/>
    <property type="molecule type" value="Genomic_DNA"/>
</dbReference>
<dbReference type="RefSeq" id="WP_273614858.1">
    <property type="nucleotide sequence ID" value="NZ_CP117416.1"/>
</dbReference>
<dbReference type="AlphaFoldDB" id="A0AAX3M415"/>